<feature type="region of interest" description="Disordered" evidence="1">
    <location>
        <begin position="1"/>
        <end position="47"/>
    </location>
</feature>
<evidence type="ECO:0008006" key="4">
    <source>
        <dbReference type="Google" id="ProtNLM"/>
    </source>
</evidence>
<keyword evidence="3" id="KW-1185">Reference proteome</keyword>
<dbReference type="Proteomes" id="UP001320420">
    <property type="component" value="Unassembled WGS sequence"/>
</dbReference>
<evidence type="ECO:0000313" key="3">
    <source>
        <dbReference type="Proteomes" id="UP001320420"/>
    </source>
</evidence>
<sequence length="196" mass="20116">MASNRTLDGPTISNITNKEKEITGEPCPVKGGPTAQAQKHSGEPITSETVSAVADGEKKVVGGDGPRAGGPAAYVQGLAIAAVVQRPRALLQFIADFITIPALQSQHTGKLDGSTISAIADAEKRITGKNDVVKGGPTAQAQKHAGEPINSLNLHDITEGEKAITHQATVVKGGPTATAQSELSKSRKQANGSDRA</sequence>
<accession>A0AAN9UDP1</accession>
<dbReference type="EMBL" id="JAKJXP020000118">
    <property type="protein sequence ID" value="KAK7744702.1"/>
    <property type="molecule type" value="Genomic_DNA"/>
</dbReference>
<comment type="caution">
    <text evidence="2">The sequence shown here is derived from an EMBL/GenBank/DDBJ whole genome shotgun (WGS) entry which is preliminary data.</text>
</comment>
<organism evidence="2 3">
    <name type="scientific">Diatrype stigma</name>
    <dbReference type="NCBI Taxonomy" id="117547"/>
    <lineage>
        <taxon>Eukaryota</taxon>
        <taxon>Fungi</taxon>
        <taxon>Dikarya</taxon>
        <taxon>Ascomycota</taxon>
        <taxon>Pezizomycotina</taxon>
        <taxon>Sordariomycetes</taxon>
        <taxon>Xylariomycetidae</taxon>
        <taxon>Xylariales</taxon>
        <taxon>Diatrypaceae</taxon>
        <taxon>Diatrype</taxon>
    </lineage>
</organism>
<evidence type="ECO:0000256" key="1">
    <source>
        <dbReference type="SAM" id="MobiDB-lite"/>
    </source>
</evidence>
<reference evidence="2 3" key="1">
    <citation type="submission" date="2024-02" db="EMBL/GenBank/DDBJ databases">
        <title>De novo assembly and annotation of 12 fungi associated with fruit tree decline syndrome in Ontario, Canada.</title>
        <authorList>
            <person name="Sulman M."/>
            <person name="Ellouze W."/>
            <person name="Ilyukhin E."/>
        </authorList>
    </citation>
    <scope>NUCLEOTIDE SEQUENCE [LARGE SCALE GENOMIC DNA]</scope>
    <source>
        <strain evidence="2 3">M11/M66-122</strain>
    </source>
</reference>
<feature type="compositionally biased region" description="Polar residues" evidence="1">
    <location>
        <begin position="1"/>
        <end position="16"/>
    </location>
</feature>
<gene>
    <name evidence="2" type="ORF">SLS62_010121</name>
</gene>
<proteinExistence type="predicted"/>
<dbReference type="AlphaFoldDB" id="A0AAN9UDP1"/>
<evidence type="ECO:0000313" key="2">
    <source>
        <dbReference type="EMBL" id="KAK7744702.1"/>
    </source>
</evidence>
<name>A0AAN9UDP1_9PEZI</name>
<feature type="compositionally biased region" description="Polar residues" evidence="1">
    <location>
        <begin position="177"/>
        <end position="196"/>
    </location>
</feature>
<feature type="compositionally biased region" description="Polar residues" evidence="1">
    <location>
        <begin position="35"/>
        <end position="47"/>
    </location>
</feature>
<feature type="region of interest" description="Disordered" evidence="1">
    <location>
        <begin position="170"/>
        <end position="196"/>
    </location>
</feature>
<protein>
    <recommendedName>
        <fullName evidence="4">SMP domain-containing protein</fullName>
    </recommendedName>
</protein>